<feature type="compositionally biased region" description="Polar residues" evidence="1">
    <location>
        <begin position="117"/>
        <end position="129"/>
    </location>
</feature>
<dbReference type="RefSeq" id="WP_282335402.1">
    <property type="nucleotide sequence ID" value="NZ_JASBRG010000007.1"/>
</dbReference>
<feature type="signal peptide" evidence="2">
    <location>
        <begin position="1"/>
        <end position="23"/>
    </location>
</feature>
<evidence type="ECO:0000313" key="3">
    <source>
        <dbReference type="EMBL" id="MDI3321292.1"/>
    </source>
</evidence>
<keyword evidence="4" id="KW-1185">Reference proteome</keyword>
<gene>
    <name evidence="3" type="ORF">QJ048_15965</name>
</gene>
<sequence>MKKIIPSFVVCVISLLALTNSYGQTLKMQTPQLKDYDLKNYLPKLGPVQNKDNSAAGKIKITEISVTKLLPYQSQQAKLIGRNTHSDIYQMPIDKMPCTVPNNSVCYKMNSVKTDNGQVENMPNATGKQNWLFGESKKEHSR</sequence>
<dbReference type="Proteomes" id="UP001226434">
    <property type="component" value="Unassembled WGS sequence"/>
</dbReference>
<comment type="caution">
    <text evidence="3">The sequence shown here is derived from an EMBL/GenBank/DDBJ whole genome shotgun (WGS) entry which is preliminary data.</text>
</comment>
<feature type="chain" id="PRO_5046980971" evidence="2">
    <location>
        <begin position="24"/>
        <end position="142"/>
    </location>
</feature>
<accession>A0ABT6RFD7</accession>
<dbReference type="EMBL" id="JASBRG010000007">
    <property type="protein sequence ID" value="MDI3321292.1"/>
    <property type="molecule type" value="Genomic_DNA"/>
</dbReference>
<organism evidence="3 4">
    <name type="scientific">Pinibacter soli</name>
    <dbReference type="NCBI Taxonomy" id="3044211"/>
    <lineage>
        <taxon>Bacteria</taxon>
        <taxon>Pseudomonadati</taxon>
        <taxon>Bacteroidota</taxon>
        <taxon>Chitinophagia</taxon>
        <taxon>Chitinophagales</taxon>
        <taxon>Chitinophagaceae</taxon>
        <taxon>Pinibacter</taxon>
    </lineage>
</organism>
<evidence type="ECO:0000256" key="2">
    <source>
        <dbReference type="SAM" id="SignalP"/>
    </source>
</evidence>
<name>A0ABT6RFD7_9BACT</name>
<evidence type="ECO:0000256" key="1">
    <source>
        <dbReference type="SAM" id="MobiDB-lite"/>
    </source>
</evidence>
<feature type="region of interest" description="Disordered" evidence="1">
    <location>
        <begin position="117"/>
        <end position="142"/>
    </location>
</feature>
<proteinExistence type="predicted"/>
<reference evidence="3 4" key="1">
    <citation type="submission" date="2023-05" db="EMBL/GenBank/DDBJ databases">
        <title>Genome sequence of Pinibacter sp. MAH-24.</title>
        <authorList>
            <person name="Huq M.A."/>
        </authorList>
    </citation>
    <scope>NUCLEOTIDE SEQUENCE [LARGE SCALE GENOMIC DNA]</scope>
    <source>
        <strain evidence="3 4">MAH-24</strain>
    </source>
</reference>
<evidence type="ECO:0000313" key="4">
    <source>
        <dbReference type="Proteomes" id="UP001226434"/>
    </source>
</evidence>
<keyword evidence="2" id="KW-0732">Signal</keyword>
<protein>
    <submittedName>
        <fullName evidence="3">Uncharacterized protein</fullName>
    </submittedName>
</protein>